<dbReference type="GO" id="GO:0006369">
    <property type="term" value="P:termination of RNA polymerase II transcription"/>
    <property type="evidence" value="ECO:0007669"/>
    <property type="project" value="InterPro"/>
</dbReference>
<dbReference type="GO" id="GO:0000993">
    <property type="term" value="F:RNA polymerase II complex binding"/>
    <property type="evidence" value="ECO:0007669"/>
    <property type="project" value="InterPro"/>
</dbReference>
<reference evidence="3" key="1">
    <citation type="submission" date="2020-05" db="EMBL/GenBank/DDBJ databases">
        <title>Phylogenomic resolution of chytrid fungi.</title>
        <authorList>
            <person name="Stajich J.E."/>
            <person name="Amses K."/>
            <person name="Simmons R."/>
            <person name="Seto K."/>
            <person name="Myers J."/>
            <person name="Bonds A."/>
            <person name="Quandt C.A."/>
            <person name="Barry K."/>
            <person name="Liu P."/>
            <person name="Grigoriev I."/>
            <person name="Longcore J.E."/>
            <person name="James T.Y."/>
        </authorList>
    </citation>
    <scope>NUCLEOTIDE SEQUENCE</scope>
    <source>
        <strain evidence="3">JEL0318</strain>
    </source>
</reference>
<gene>
    <name evidence="3" type="primary">SCAF8</name>
    <name evidence="3" type="ORF">HK097_006054</name>
</gene>
<dbReference type="InterPro" id="IPR006569">
    <property type="entry name" value="CID_dom"/>
</dbReference>
<evidence type="ECO:0000259" key="2">
    <source>
        <dbReference type="PROSITE" id="PS51391"/>
    </source>
</evidence>
<comment type="caution">
    <text evidence="3">The sequence shown here is derived from an EMBL/GenBank/DDBJ whole genome shotgun (WGS) entry which is preliminary data.</text>
</comment>
<dbReference type="GO" id="GO:0005849">
    <property type="term" value="C:mRNA cleavage factor complex"/>
    <property type="evidence" value="ECO:0007669"/>
    <property type="project" value="TreeGrafter"/>
</dbReference>
<feature type="domain" description="CID" evidence="2">
    <location>
        <begin position="416"/>
        <end position="556"/>
    </location>
</feature>
<dbReference type="InterPro" id="IPR045154">
    <property type="entry name" value="PCF11-like"/>
</dbReference>
<accession>A0AAD5SKV3</accession>
<dbReference type="Pfam" id="PF04818">
    <property type="entry name" value="CID"/>
    <property type="match status" value="1"/>
</dbReference>
<keyword evidence="1" id="KW-0732">Signal</keyword>
<dbReference type="EMBL" id="JADGJD010000284">
    <property type="protein sequence ID" value="KAJ3052556.1"/>
    <property type="molecule type" value="Genomic_DNA"/>
</dbReference>
<dbReference type="GO" id="GO:0003729">
    <property type="term" value="F:mRNA binding"/>
    <property type="evidence" value="ECO:0007669"/>
    <property type="project" value="InterPro"/>
</dbReference>
<evidence type="ECO:0000256" key="1">
    <source>
        <dbReference type="SAM" id="SignalP"/>
    </source>
</evidence>
<name>A0AAD5SKV3_9FUNG</name>
<dbReference type="Gene3D" id="1.25.40.90">
    <property type="match status" value="1"/>
</dbReference>
<dbReference type="GO" id="GO:0031124">
    <property type="term" value="P:mRNA 3'-end processing"/>
    <property type="evidence" value="ECO:0007669"/>
    <property type="project" value="InterPro"/>
</dbReference>
<dbReference type="PANTHER" id="PTHR15921:SF7">
    <property type="entry name" value="SR-RELATED AND CTD-ASSOCIATED FACTOR 8"/>
    <property type="match status" value="1"/>
</dbReference>
<dbReference type="AlphaFoldDB" id="A0AAD5SKV3"/>
<dbReference type="SMART" id="SM00582">
    <property type="entry name" value="RPR"/>
    <property type="match status" value="1"/>
</dbReference>
<dbReference type="GO" id="GO:0005737">
    <property type="term" value="C:cytoplasm"/>
    <property type="evidence" value="ECO:0007669"/>
    <property type="project" value="TreeGrafter"/>
</dbReference>
<protein>
    <submittedName>
        <fullName evidence="3">SR- and CTD-associated factor 8</fullName>
    </submittedName>
</protein>
<dbReference type="InterPro" id="IPR008942">
    <property type="entry name" value="ENTH_VHS"/>
</dbReference>
<dbReference type="Proteomes" id="UP001212841">
    <property type="component" value="Unassembled WGS sequence"/>
</dbReference>
<evidence type="ECO:0000313" key="4">
    <source>
        <dbReference type="Proteomes" id="UP001212841"/>
    </source>
</evidence>
<keyword evidence="4" id="KW-1185">Reference proteome</keyword>
<feature type="signal peptide" evidence="1">
    <location>
        <begin position="1"/>
        <end position="19"/>
    </location>
</feature>
<dbReference type="PANTHER" id="PTHR15921">
    <property type="entry name" value="PRE-MRNA CLEAVAGE COMPLEX II"/>
    <property type="match status" value="1"/>
</dbReference>
<feature type="chain" id="PRO_5042017975" evidence="1">
    <location>
        <begin position="20"/>
        <end position="690"/>
    </location>
</feature>
<sequence length="690" mass="76515">MIRIIGLSYLLLCRYTATGFCPLPDIRHLTRIILQIGNIPESNAEINGQCYLLAALIRLLSTNPDSVSARYLTTVNGQLIVNICRSIAGRRTAGYVFARHEAGLEPFPPHVINHLLRENHVLPRYNAKNPGTLLHQGPGNTSLSADFILGVTGELGEDYACWKGRVGDRSTFRKGRDRFGRYRNPLAHEPVVEYGYHVSNPVPRVVVTESGRKICNTAGGDNWRETFSKAELQELIDTCIIMLKIAAQGSDIPDKYLEMSIHLFEIRCRLLSPEGIEGDPLSTSERQELRSDSEVENLIKMLDARVIQYGQGSEEQGGFQMKGGKGENLELVNEILNLKQLVAKQAKELALLKKSKVVNDDEEDVLAANSGKRKKGKEVIREGIGDHTPYNKKLKDRKEVKDSDKDIFTPVGGASSGVGEIDEFDKELHSLYEAKAPVSASKIQTITRLAMKHVKHYKNVVNSIERFIKTCNPEMKLAELYVIDAIVREAAKKLHEGGENIISRFEEKLEGLFPSLLHGPAKDKERIERTVGLWKKAGIFNMEGLEVIEKAYLTNEKPSPEDTVNMRLQQLQEMGFCDATEKRDVSAEEKESCLICLLDLIARGETSKEEPAFLINLGDVSAAIVLRVVEEYLKGGRAEGLWILLGREAQKDVGMDGMEKQAYVSGPCGAGGDTKVGKEDGAARDAGFAC</sequence>
<dbReference type="PROSITE" id="PS51391">
    <property type="entry name" value="CID"/>
    <property type="match status" value="1"/>
</dbReference>
<proteinExistence type="predicted"/>
<dbReference type="SUPFAM" id="SSF48464">
    <property type="entry name" value="ENTH/VHS domain"/>
    <property type="match status" value="1"/>
</dbReference>
<organism evidence="3 4">
    <name type="scientific">Rhizophlyctis rosea</name>
    <dbReference type="NCBI Taxonomy" id="64517"/>
    <lineage>
        <taxon>Eukaryota</taxon>
        <taxon>Fungi</taxon>
        <taxon>Fungi incertae sedis</taxon>
        <taxon>Chytridiomycota</taxon>
        <taxon>Chytridiomycota incertae sedis</taxon>
        <taxon>Chytridiomycetes</taxon>
        <taxon>Rhizophlyctidales</taxon>
        <taxon>Rhizophlyctidaceae</taxon>
        <taxon>Rhizophlyctis</taxon>
    </lineage>
</organism>
<evidence type="ECO:0000313" key="3">
    <source>
        <dbReference type="EMBL" id="KAJ3052556.1"/>
    </source>
</evidence>